<dbReference type="GO" id="GO:0010181">
    <property type="term" value="F:FMN binding"/>
    <property type="evidence" value="ECO:0007669"/>
    <property type="project" value="UniProtKB-UniRule"/>
</dbReference>
<evidence type="ECO:0000256" key="11">
    <source>
        <dbReference type="ARBA" id="ARBA00023033"/>
    </source>
</evidence>
<evidence type="ECO:0000256" key="4">
    <source>
        <dbReference type="ARBA" id="ARBA00022630"/>
    </source>
</evidence>
<dbReference type="InterPro" id="IPR008254">
    <property type="entry name" value="Flavodoxin/NO_synth"/>
</dbReference>
<sequence length="1059" mass="114162">MPTAPPPAGSHAPGVPSMPGPAPLPLLGNLTDVLTASAGTSVDFADAYHRAYGGIFALTLAGRRTVFASSHALVSEMCADPLWTKSVHPALEEVRAFAGDGLFTAYGDEPSWAVAHRLLMPAFGAVAMKDYFPGMLDIADQMFTRWERFGAGSRIDVPDDMTRLTLDTIALCAFGVRLNSFYTGGLHPFVDAMVRSLAEAGARSERLPGLQPLLVRTNRRYREDIATMRRVTEEIVAARTAQPPGTRPDDLLERMLTAVDPVTGARLSEENVRHQLATFLIAGHETTSGLLSFATHELLAHPEVLREARRNVDEVLGDRTPAFEDLAHLGFLGQVLRETLRLHPTAPAFALSPARDTTLGGHAVRKGEDVLVMLSTLHRDPAVWDRPEAFDPDRFAPGRMDAIPEYAWMPFGHGARACIGRPFALQEATLVLAMMLQRFDIERADPDYELTIQESLTIKPKGLAIRAAARRSGRGGPDARTAAPAAVRQGDPDTTDAAAPPAHGTPLLVLYGSNSGTGESLARTVAADGTLRGWRATVAPLDEFAGRLPTEGPVVLVTSSYNGAPPDNARGFVGWLTTARPDLSGVDYLVLGCGSLDWAATYQRVPALVDEAMAAAGARRIRERGATDARTDFFGDWERWYAPLWPLLSERYGVQETAGRRPRYRVVETADEPAPPEETATAVVLENRELLRGAGGRSTRHLEIRLPDGVRYRTGDRLSVLPENDPALVARLLTRLGMRGDAVRTVESPAPHGPVPVGRPLRVAELLGRYVDLAAPASPRAVARLAATTDCPPERDELRRLAGEDHTEHVLRRGLTLVDLLDGFASCRVDLALVLELLPAPRPRPYSISSAPEEQDQVALTVSVLEEPARSGHGVFRGAASGYLRRARPGDRLVATVTAPPETFRPPADTATPVVMIAAGTGIAPFRGFVRARMAAAAAGRPVGPTVLFFGCRHPDEDDLYAAELAGHEEAGRLEVHRAYSRSPEDGIRYVQHRLAERGGRVRELVDDGAHLYVCGNAGTMGPAVEDTLRQIGAAASGQDGAAWLDGLRGAGRYATDTY</sequence>
<dbReference type="CDD" id="cd11068">
    <property type="entry name" value="CYP120A1"/>
    <property type="match status" value="1"/>
</dbReference>
<dbReference type="GO" id="GO:0005829">
    <property type="term" value="C:cytosol"/>
    <property type="evidence" value="ECO:0007669"/>
    <property type="project" value="TreeGrafter"/>
</dbReference>
<evidence type="ECO:0000256" key="1">
    <source>
        <dbReference type="ARBA" id="ARBA00010018"/>
    </source>
</evidence>
<dbReference type="Gene3D" id="3.40.50.360">
    <property type="match status" value="1"/>
</dbReference>
<dbReference type="Pfam" id="PF00067">
    <property type="entry name" value="p450"/>
    <property type="match status" value="1"/>
</dbReference>
<feature type="domain" description="Flavodoxin-like" evidence="15">
    <location>
        <begin position="507"/>
        <end position="645"/>
    </location>
</feature>
<dbReference type="Gene3D" id="1.10.630.10">
    <property type="entry name" value="Cytochrome P450"/>
    <property type="match status" value="1"/>
</dbReference>
<evidence type="ECO:0000256" key="7">
    <source>
        <dbReference type="ARBA" id="ARBA00022827"/>
    </source>
</evidence>
<comment type="similarity">
    <text evidence="1 12">In the N-terminal section; belongs to the cytochrome P450 family.</text>
</comment>
<evidence type="ECO:0000256" key="12">
    <source>
        <dbReference type="PIRNR" id="PIRNR000209"/>
    </source>
</evidence>
<dbReference type="InterPro" id="IPR036396">
    <property type="entry name" value="Cyt_P450_sf"/>
</dbReference>
<dbReference type="GO" id="GO:0020037">
    <property type="term" value="F:heme binding"/>
    <property type="evidence" value="ECO:0007669"/>
    <property type="project" value="UniProtKB-UniRule"/>
</dbReference>
<dbReference type="SUPFAM" id="SSF63380">
    <property type="entry name" value="Riboflavin synthase domain-like"/>
    <property type="match status" value="1"/>
</dbReference>
<dbReference type="SUPFAM" id="SSF48264">
    <property type="entry name" value="Cytochrome P450"/>
    <property type="match status" value="1"/>
</dbReference>
<dbReference type="PRINTS" id="PR00385">
    <property type="entry name" value="P450"/>
</dbReference>
<feature type="binding site" description="axial binding residue" evidence="13">
    <location>
        <position position="418"/>
    </location>
    <ligand>
        <name>heme</name>
        <dbReference type="ChEBI" id="CHEBI:30413"/>
    </ligand>
    <ligandPart>
        <name>Fe</name>
        <dbReference type="ChEBI" id="CHEBI:18248"/>
    </ligandPart>
</feature>
<dbReference type="SUPFAM" id="SSF52218">
    <property type="entry name" value="Flavoproteins"/>
    <property type="match status" value="1"/>
</dbReference>
<keyword evidence="5 12" id="KW-0288">FMN</keyword>
<dbReference type="AlphaFoldDB" id="A0A2P2GQD8"/>
<evidence type="ECO:0000256" key="14">
    <source>
        <dbReference type="SAM" id="MobiDB-lite"/>
    </source>
</evidence>
<dbReference type="Pfam" id="PF00175">
    <property type="entry name" value="NAD_binding_1"/>
    <property type="match status" value="1"/>
</dbReference>
<comment type="cofactor">
    <cofactor evidence="12 13">
        <name>heme</name>
        <dbReference type="ChEBI" id="CHEBI:30413"/>
    </cofactor>
</comment>
<dbReference type="GO" id="GO:0050660">
    <property type="term" value="F:flavin adenine dinucleotide binding"/>
    <property type="evidence" value="ECO:0007669"/>
    <property type="project" value="TreeGrafter"/>
</dbReference>
<comment type="cofactor">
    <cofactor evidence="12">
        <name>FAD</name>
        <dbReference type="ChEBI" id="CHEBI:57692"/>
    </cofactor>
    <cofactor evidence="12">
        <name>FMN</name>
        <dbReference type="ChEBI" id="CHEBI:58210"/>
    </cofactor>
</comment>
<name>A0A2P2GQD8_STREW</name>
<comment type="catalytic activity">
    <reaction evidence="12">
        <text>an organic molecule + reduced [NADPH--hemoprotein reductase] + O2 = an alcohol + oxidized [NADPH--hemoprotein reductase] + H2O + H(+)</text>
        <dbReference type="Rhea" id="RHEA:17149"/>
        <dbReference type="Rhea" id="RHEA-COMP:11964"/>
        <dbReference type="Rhea" id="RHEA-COMP:11965"/>
        <dbReference type="ChEBI" id="CHEBI:15377"/>
        <dbReference type="ChEBI" id="CHEBI:15378"/>
        <dbReference type="ChEBI" id="CHEBI:15379"/>
        <dbReference type="ChEBI" id="CHEBI:30879"/>
        <dbReference type="ChEBI" id="CHEBI:57618"/>
        <dbReference type="ChEBI" id="CHEBI:58210"/>
        <dbReference type="ChEBI" id="CHEBI:142491"/>
        <dbReference type="EC" id="1.14.14.1"/>
    </reaction>
</comment>
<organism evidence="17 18">
    <name type="scientific">Streptomyces showdoensis</name>
    <dbReference type="NCBI Taxonomy" id="68268"/>
    <lineage>
        <taxon>Bacteria</taxon>
        <taxon>Bacillati</taxon>
        <taxon>Actinomycetota</taxon>
        <taxon>Actinomycetes</taxon>
        <taxon>Kitasatosporales</taxon>
        <taxon>Streptomycetaceae</taxon>
        <taxon>Streptomyces</taxon>
    </lineage>
</organism>
<evidence type="ECO:0000256" key="10">
    <source>
        <dbReference type="ARBA" id="ARBA00023004"/>
    </source>
</evidence>
<dbReference type="PIRSF" id="PIRSF000209">
    <property type="entry name" value="Bifunctional_P450_P450R"/>
    <property type="match status" value="1"/>
</dbReference>
<dbReference type="RefSeq" id="WP_046907570.1">
    <property type="nucleotide sequence ID" value="NZ_BAAAXG010000013.1"/>
</dbReference>
<dbReference type="Gene3D" id="2.40.30.10">
    <property type="entry name" value="Translation factors"/>
    <property type="match status" value="2"/>
</dbReference>
<dbReference type="GO" id="GO:0070330">
    <property type="term" value="F:aromatase activity"/>
    <property type="evidence" value="ECO:0007669"/>
    <property type="project" value="UniProtKB-UniRule"/>
</dbReference>
<dbReference type="GO" id="GO:0005506">
    <property type="term" value="F:iron ion binding"/>
    <property type="evidence" value="ECO:0007669"/>
    <property type="project" value="UniProtKB-UniRule"/>
</dbReference>
<dbReference type="OrthoDB" id="4746309at2"/>
<dbReference type="FunFam" id="1.10.630.10:FF:000040">
    <property type="entry name" value="Bifunctional cytochrome P450/NADPH--P450 reductase"/>
    <property type="match status" value="1"/>
</dbReference>
<keyword evidence="8 12" id="KW-0521">NADP</keyword>
<dbReference type="SUPFAM" id="SSF52343">
    <property type="entry name" value="Ferredoxin reductase-like, C-terminal NADP-linked domain"/>
    <property type="match status" value="1"/>
</dbReference>
<feature type="region of interest" description="Disordered" evidence="14">
    <location>
        <begin position="470"/>
        <end position="502"/>
    </location>
</feature>
<evidence type="ECO:0000256" key="8">
    <source>
        <dbReference type="ARBA" id="ARBA00022857"/>
    </source>
</evidence>
<dbReference type="CDD" id="cd06206">
    <property type="entry name" value="bifunctional_CYPOR"/>
    <property type="match status" value="1"/>
</dbReference>
<dbReference type="Proteomes" id="UP000265325">
    <property type="component" value="Unassembled WGS sequence"/>
</dbReference>
<dbReference type="InterPro" id="IPR023206">
    <property type="entry name" value="Bifunctional_P450_P450_red"/>
</dbReference>
<keyword evidence="10 12" id="KW-0408">Iron</keyword>
<dbReference type="Gene3D" id="1.20.990.10">
    <property type="entry name" value="NADPH-cytochrome p450 Reductase, Chain A, domain 3"/>
    <property type="match status" value="1"/>
</dbReference>
<keyword evidence="6 12" id="KW-0479">Metal-binding</keyword>
<evidence type="ECO:0000259" key="15">
    <source>
        <dbReference type="PROSITE" id="PS50902"/>
    </source>
</evidence>
<accession>A0A2P2GQD8</accession>
<feature type="domain" description="FAD-binding FR-type" evidence="16">
    <location>
        <begin position="677"/>
        <end position="907"/>
    </location>
</feature>
<dbReference type="Pfam" id="PF00667">
    <property type="entry name" value="FAD_binding_1"/>
    <property type="match status" value="1"/>
</dbReference>
<dbReference type="InterPro" id="IPR001128">
    <property type="entry name" value="Cyt_P450"/>
</dbReference>
<keyword evidence="9 12" id="KW-0560">Oxidoreductase</keyword>
<dbReference type="InterPro" id="IPR017938">
    <property type="entry name" value="Riboflavin_synthase-like_b-brl"/>
</dbReference>
<dbReference type="PROSITE" id="PS51384">
    <property type="entry name" value="FAD_FR"/>
    <property type="match status" value="1"/>
</dbReference>
<keyword evidence="2 12" id="KW-0813">Transport</keyword>
<dbReference type="GO" id="GO:0003958">
    <property type="term" value="F:NADPH-hemoprotein reductase activity"/>
    <property type="evidence" value="ECO:0007669"/>
    <property type="project" value="UniProtKB-UniRule"/>
</dbReference>
<dbReference type="InterPro" id="IPR017972">
    <property type="entry name" value="Cyt_P450_CS"/>
</dbReference>
<dbReference type="InterPro" id="IPR029039">
    <property type="entry name" value="Flavoprotein-like_sf"/>
</dbReference>
<dbReference type="InterPro" id="IPR003097">
    <property type="entry name" value="CysJ-like_FAD-binding"/>
</dbReference>
<protein>
    <recommendedName>
        <fullName evidence="12">Bifunctional cytochrome P450/NADPH--P450 reductase</fullName>
    </recommendedName>
    <domain>
        <recommendedName>
            <fullName evidence="12">Cytochrome P450</fullName>
            <ecNumber evidence="12">1.14.14.1</ecNumber>
        </recommendedName>
    </domain>
    <domain>
        <recommendedName>
            <fullName evidence="12">NADPH--cytochrome P450 reductase</fullName>
            <ecNumber evidence="12">1.6.2.4</ecNumber>
        </recommendedName>
    </domain>
</protein>
<dbReference type="InterPro" id="IPR001433">
    <property type="entry name" value="OxRdtase_FAD/NAD-bd"/>
</dbReference>
<evidence type="ECO:0000256" key="3">
    <source>
        <dbReference type="ARBA" id="ARBA00022617"/>
    </source>
</evidence>
<dbReference type="Pfam" id="PF00258">
    <property type="entry name" value="Flavodoxin_1"/>
    <property type="match status" value="1"/>
</dbReference>
<dbReference type="EMBL" id="LAQS01000014">
    <property type="protein sequence ID" value="KKZ73711.1"/>
    <property type="molecule type" value="Genomic_DNA"/>
</dbReference>
<dbReference type="Gene3D" id="3.40.50.80">
    <property type="entry name" value="Nucleotide-binding domain of ferredoxin-NADP reductase (FNR) module"/>
    <property type="match status" value="1"/>
</dbReference>
<dbReference type="InterPro" id="IPR017927">
    <property type="entry name" value="FAD-bd_FR_type"/>
</dbReference>
<dbReference type="EC" id="1.14.14.1" evidence="12"/>
<keyword evidence="3 12" id="KW-0349">Heme</keyword>
<evidence type="ECO:0000256" key="9">
    <source>
        <dbReference type="ARBA" id="ARBA00023002"/>
    </source>
</evidence>
<dbReference type="InterPro" id="IPR039261">
    <property type="entry name" value="FNR_nucleotide-bd"/>
</dbReference>
<keyword evidence="11 12" id="KW-0503">Monooxygenase</keyword>
<evidence type="ECO:0000313" key="18">
    <source>
        <dbReference type="Proteomes" id="UP000265325"/>
    </source>
</evidence>
<keyword evidence="12" id="KW-0249">Electron transport</keyword>
<dbReference type="EC" id="1.6.2.4" evidence="12"/>
<dbReference type="InterPro" id="IPR023173">
    <property type="entry name" value="NADPH_Cyt_P450_Rdtase_alpha"/>
</dbReference>
<evidence type="ECO:0000256" key="2">
    <source>
        <dbReference type="ARBA" id="ARBA00022448"/>
    </source>
</evidence>
<gene>
    <name evidence="17" type="ORF">VO63_11390</name>
</gene>
<evidence type="ECO:0000256" key="6">
    <source>
        <dbReference type="ARBA" id="ARBA00022723"/>
    </source>
</evidence>
<evidence type="ECO:0000313" key="17">
    <source>
        <dbReference type="EMBL" id="KKZ73711.1"/>
    </source>
</evidence>
<keyword evidence="4 12" id="KW-0285">Flavoprotein</keyword>
<dbReference type="PANTHER" id="PTHR19384:SF17">
    <property type="entry name" value="NADPH--CYTOCHROME P450 REDUCTASE"/>
    <property type="match status" value="1"/>
</dbReference>
<dbReference type="PROSITE" id="PS50902">
    <property type="entry name" value="FLAVODOXIN_LIKE"/>
    <property type="match status" value="1"/>
</dbReference>
<comment type="caution">
    <text evidence="17">The sequence shown here is derived from an EMBL/GenBank/DDBJ whole genome shotgun (WGS) entry which is preliminary data.</text>
</comment>
<evidence type="ECO:0000256" key="5">
    <source>
        <dbReference type="ARBA" id="ARBA00022643"/>
    </source>
</evidence>
<reference evidence="17 18" key="1">
    <citation type="submission" date="2015-05" db="EMBL/GenBank/DDBJ databases">
        <title>Draft Genome assembly of Streptomyces showdoensis.</title>
        <authorList>
            <person name="Thapa K.K."/>
            <person name="Metsa-Ketela M."/>
        </authorList>
    </citation>
    <scope>NUCLEOTIDE SEQUENCE [LARGE SCALE GENOMIC DNA]</scope>
    <source>
        <strain evidence="17 18">ATCC 15227</strain>
    </source>
</reference>
<evidence type="ECO:0000259" key="16">
    <source>
        <dbReference type="PROSITE" id="PS51384"/>
    </source>
</evidence>
<dbReference type="PRINTS" id="PR00463">
    <property type="entry name" value="EP450I"/>
</dbReference>
<dbReference type="PROSITE" id="PS00086">
    <property type="entry name" value="CYTOCHROME_P450"/>
    <property type="match status" value="1"/>
</dbReference>
<dbReference type="PANTHER" id="PTHR19384">
    <property type="entry name" value="NITRIC OXIDE SYNTHASE-RELATED"/>
    <property type="match status" value="1"/>
</dbReference>
<evidence type="ECO:0000256" key="13">
    <source>
        <dbReference type="PIRSR" id="PIRSR000209-1"/>
    </source>
</evidence>
<proteinExistence type="inferred from homology"/>
<dbReference type="InterPro" id="IPR002401">
    <property type="entry name" value="Cyt_P450_E_grp-I"/>
</dbReference>
<keyword evidence="18" id="KW-1185">Reference proteome</keyword>
<comment type="catalytic activity">
    <reaction evidence="12">
        <text>2 oxidized [cytochrome P450] + NADPH = 2 reduced [cytochrome P450] + NADP(+) + H(+)</text>
        <dbReference type="Rhea" id="RHEA:24040"/>
        <dbReference type="Rhea" id="RHEA-COMP:14627"/>
        <dbReference type="Rhea" id="RHEA-COMP:14628"/>
        <dbReference type="ChEBI" id="CHEBI:15378"/>
        <dbReference type="ChEBI" id="CHEBI:55376"/>
        <dbReference type="ChEBI" id="CHEBI:57783"/>
        <dbReference type="ChEBI" id="CHEBI:58349"/>
        <dbReference type="ChEBI" id="CHEBI:60344"/>
        <dbReference type="EC" id="1.6.2.4"/>
    </reaction>
</comment>
<keyword evidence="7 12" id="KW-0274">FAD</keyword>